<evidence type="ECO:0000256" key="1">
    <source>
        <dbReference type="SAM" id="Phobius"/>
    </source>
</evidence>
<dbReference type="EMBL" id="MOBJ01000003">
    <property type="protein sequence ID" value="RON10864.1"/>
    <property type="molecule type" value="Genomic_DNA"/>
</dbReference>
<dbReference type="RefSeq" id="WP_123424033.1">
    <property type="nucleotide sequence ID" value="NZ_MOBJ01000003.1"/>
</dbReference>
<feature type="transmembrane region" description="Helical" evidence="1">
    <location>
        <begin position="6"/>
        <end position="29"/>
    </location>
</feature>
<proteinExistence type="predicted"/>
<keyword evidence="1" id="KW-1133">Transmembrane helix</keyword>
<organism evidence="2 3">
    <name type="scientific">Pseudomonas brassicacearum</name>
    <dbReference type="NCBI Taxonomy" id="930166"/>
    <lineage>
        <taxon>Bacteria</taxon>
        <taxon>Pseudomonadati</taxon>
        <taxon>Pseudomonadota</taxon>
        <taxon>Gammaproteobacteria</taxon>
        <taxon>Pseudomonadales</taxon>
        <taxon>Pseudomonadaceae</taxon>
        <taxon>Pseudomonas</taxon>
    </lineage>
</organism>
<feature type="transmembrane region" description="Helical" evidence="1">
    <location>
        <begin position="72"/>
        <end position="91"/>
    </location>
</feature>
<keyword evidence="1" id="KW-0472">Membrane</keyword>
<dbReference type="OrthoDB" id="9950716at2"/>
<evidence type="ECO:0000313" key="2">
    <source>
        <dbReference type="EMBL" id="RON10864.1"/>
    </source>
</evidence>
<protein>
    <submittedName>
        <fullName evidence="2">Uncharacterized protein</fullName>
    </submittedName>
</protein>
<accession>A0A423HCE6</accession>
<reference evidence="2 3" key="1">
    <citation type="submission" date="2016-10" db="EMBL/GenBank/DDBJ databases">
        <title>Comparative genome analysis of multiple Pseudomonas spp. focuses on biocontrol and plant growth promoting traits.</title>
        <authorList>
            <person name="Tao X.-Y."/>
            <person name="Taylor C.G."/>
        </authorList>
    </citation>
    <scope>NUCLEOTIDE SEQUENCE [LARGE SCALE GENOMIC DNA]</scope>
    <source>
        <strain evidence="2 3">48H11</strain>
    </source>
</reference>
<comment type="caution">
    <text evidence="2">The sequence shown here is derived from an EMBL/GenBank/DDBJ whole genome shotgun (WGS) entry which is preliminary data.</text>
</comment>
<name>A0A423HCE6_9PSED</name>
<keyword evidence="1" id="KW-0812">Transmembrane</keyword>
<sequence length="93" mass="9977">MDYLVGMKACINVIGLCLNMGGVIMLFFWSLPQPSPDANTGRILEDGTNMEDGRTAGEHRAEAARKKLKSKVIAYAALTLLLAGFGCQLFAAV</sequence>
<dbReference type="AlphaFoldDB" id="A0A423HCE6"/>
<dbReference type="Proteomes" id="UP000286071">
    <property type="component" value="Unassembled WGS sequence"/>
</dbReference>
<gene>
    <name evidence="2" type="ORF">BK659_04955</name>
</gene>
<evidence type="ECO:0000313" key="3">
    <source>
        <dbReference type="Proteomes" id="UP000286071"/>
    </source>
</evidence>